<proteinExistence type="predicted"/>
<organism evidence="1">
    <name type="scientific">Caldilineaceae bacterium SB0664_bin_27</name>
    <dbReference type="NCBI Taxonomy" id="2605260"/>
    <lineage>
        <taxon>Bacteria</taxon>
        <taxon>Bacillati</taxon>
        <taxon>Chloroflexota</taxon>
        <taxon>Caldilineae</taxon>
        <taxon>Caldilineales</taxon>
        <taxon>Caldilineaceae</taxon>
    </lineage>
</organism>
<evidence type="ECO:0000313" key="1">
    <source>
        <dbReference type="EMBL" id="MXY94178.1"/>
    </source>
</evidence>
<dbReference type="AlphaFoldDB" id="A0A6B0YXP7"/>
<dbReference type="InterPro" id="IPR015424">
    <property type="entry name" value="PyrdxlP-dep_Trfase"/>
</dbReference>
<comment type="caution">
    <text evidence="1">The sequence shown here is derived from an EMBL/GenBank/DDBJ whole genome shotgun (WGS) entry which is preliminary data.</text>
</comment>
<accession>A0A6B0YXP7</accession>
<dbReference type="EMBL" id="VXRG01000103">
    <property type="protein sequence ID" value="MXY94178.1"/>
    <property type="molecule type" value="Genomic_DNA"/>
</dbReference>
<gene>
    <name evidence="1" type="ORF">F4Y42_12115</name>
</gene>
<protein>
    <submittedName>
        <fullName evidence="1">Uncharacterized protein</fullName>
    </submittedName>
</protein>
<reference evidence="1" key="1">
    <citation type="submission" date="2019-09" db="EMBL/GenBank/DDBJ databases">
        <title>Characterisation of the sponge microbiome using genome-centric metagenomics.</title>
        <authorList>
            <person name="Engelberts J.P."/>
            <person name="Robbins S.J."/>
            <person name="De Goeij J.M."/>
            <person name="Aranda M."/>
            <person name="Bell S.C."/>
            <person name="Webster N.S."/>
        </authorList>
    </citation>
    <scope>NUCLEOTIDE SEQUENCE</scope>
    <source>
        <strain evidence="1">SB0664_bin_27</strain>
    </source>
</reference>
<name>A0A6B0YXP7_9CHLR</name>
<dbReference type="Gene3D" id="3.40.640.10">
    <property type="entry name" value="Type I PLP-dependent aspartate aminotransferase-like (Major domain)"/>
    <property type="match status" value="1"/>
</dbReference>
<dbReference type="SUPFAM" id="SSF53383">
    <property type="entry name" value="PLP-dependent transferases"/>
    <property type="match status" value="1"/>
</dbReference>
<dbReference type="InterPro" id="IPR015421">
    <property type="entry name" value="PyrdxlP-dep_Trfase_major"/>
</dbReference>
<sequence>MLKMPVDWGTLWLGGFCPVEALGGLPIRGADYAAHPPLDERLTLPADMALHAEVTLEAAEATWSERLGGARVVLVRDAYRARRLLHQAAGIQPGERVGVPANASHDLAESVKHHKALLRFLDFDAHLQLAPSSTRFTWTQVVRGLWQPQNAIWLDCADTLPTPGAAERPAVTLYGLHLTDADDRPGALLVISDEALYAEVRALRQPVDCPNAAQALAQSERLPELAERQSANLAEVRRGLREAAGLATHEPNRLALATAVAVQIPLESDIATFYAYVEQENTPVRWLPQIRPLHYAALGADGAPDHQGTAANLARWMCVPVGPDYTFEELKHGVLGIVKAAEYLGVRWRTNPAYAAEYAALMDRTYGAGHDAYRPLFALDEAIAAGD</sequence>